<keyword evidence="4" id="KW-0862">Zinc</keyword>
<keyword evidence="5" id="KW-0175">Coiled coil</keyword>
<dbReference type="CDD" id="cd06008">
    <property type="entry name" value="NF-X1-zinc-finger"/>
    <property type="match status" value="1"/>
</dbReference>
<proteinExistence type="predicted"/>
<reference evidence="8 9" key="1">
    <citation type="journal article" date="2023" name="BMC Biol.">
        <title>The compact genome of the sponge Oopsacas minuta (Hexactinellida) is lacking key metazoan core genes.</title>
        <authorList>
            <person name="Santini S."/>
            <person name="Schenkelaars Q."/>
            <person name="Jourda C."/>
            <person name="Duchesne M."/>
            <person name="Belahbib H."/>
            <person name="Rocher C."/>
            <person name="Selva M."/>
            <person name="Riesgo A."/>
            <person name="Vervoort M."/>
            <person name="Leys S.P."/>
            <person name="Kodjabachian L."/>
            <person name="Le Bivic A."/>
            <person name="Borchiellini C."/>
            <person name="Claverie J.M."/>
            <person name="Renard E."/>
        </authorList>
    </citation>
    <scope>NUCLEOTIDE SEQUENCE [LARGE SCALE GENOMIC DNA]</scope>
    <source>
        <strain evidence="8">SPO-2</strain>
    </source>
</reference>
<feature type="compositionally biased region" description="Basic and acidic residues" evidence="6">
    <location>
        <begin position="1"/>
        <end position="10"/>
    </location>
</feature>
<feature type="domain" description="NF-X1-type" evidence="7">
    <location>
        <begin position="1225"/>
        <end position="1245"/>
    </location>
</feature>
<name>A0AAV7JRT3_9METZ</name>
<feature type="domain" description="NF-X1-type" evidence="7">
    <location>
        <begin position="1414"/>
        <end position="1432"/>
    </location>
</feature>
<gene>
    <name evidence="8" type="ORF">LOD99_4951</name>
</gene>
<comment type="caution">
    <text evidence="8">The sequence shown here is derived from an EMBL/GenBank/DDBJ whole genome shotgun (WGS) entry which is preliminary data.</text>
</comment>
<feature type="domain" description="NF-X1-type" evidence="7">
    <location>
        <begin position="1338"/>
        <end position="1357"/>
    </location>
</feature>
<evidence type="ECO:0000256" key="5">
    <source>
        <dbReference type="SAM" id="Coils"/>
    </source>
</evidence>
<keyword evidence="1" id="KW-0479">Metal-binding</keyword>
<evidence type="ECO:0000259" key="7">
    <source>
        <dbReference type="SMART" id="SM00438"/>
    </source>
</evidence>
<dbReference type="EMBL" id="JAKMXF010000302">
    <property type="protein sequence ID" value="KAI6651703.1"/>
    <property type="molecule type" value="Genomic_DNA"/>
</dbReference>
<dbReference type="Pfam" id="PF13087">
    <property type="entry name" value="AAA_12"/>
    <property type="match status" value="1"/>
</dbReference>
<dbReference type="SMART" id="SM00438">
    <property type="entry name" value="ZnF_NFX"/>
    <property type="match status" value="3"/>
</dbReference>
<dbReference type="Gene3D" id="3.40.50.300">
    <property type="entry name" value="P-loop containing nucleotide triphosphate hydrolases"/>
    <property type="match status" value="3"/>
</dbReference>
<dbReference type="InterPro" id="IPR047187">
    <property type="entry name" value="SF1_C_Upf1"/>
</dbReference>
<dbReference type="GO" id="GO:0004386">
    <property type="term" value="F:helicase activity"/>
    <property type="evidence" value="ECO:0007669"/>
    <property type="project" value="InterPro"/>
</dbReference>
<dbReference type="GO" id="GO:0008270">
    <property type="term" value="F:zinc ion binding"/>
    <property type="evidence" value="ECO:0007669"/>
    <property type="project" value="UniProtKB-KW"/>
</dbReference>
<evidence type="ECO:0000256" key="1">
    <source>
        <dbReference type="ARBA" id="ARBA00022723"/>
    </source>
</evidence>
<accession>A0AAV7JRT3</accession>
<evidence type="ECO:0000256" key="6">
    <source>
        <dbReference type="SAM" id="MobiDB-lite"/>
    </source>
</evidence>
<evidence type="ECO:0000256" key="3">
    <source>
        <dbReference type="ARBA" id="ARBA00022771"/>
    </source>
</evidence>
<dbReference type="GO" id="GO:0031380">
    <property type="term" value="C:nuclear RNA-directed RNA polymerase complex"/>
    <property type="evidence" value="ECO:0007669"/>
    <property type="project" value="TreeGrafter"/>
</dbReference>
<evidence type="ECO:0000313" key="8">
    <source>
        <dbReference type="EMBL" id="KAI6651703.1"/>
    </source>
</evidence>
<dbReference type="CDD" id="cd18808">
    <property type="entry name" value="SF1_C_Upf1"/>
    <property type="match status" value="1"/>
</dbReference>
<dbReference type="SUPFAM" id="SSF52540">
    <property type="entry name" value="P-loop containing nucleoside triphosphate hydrolases"/>
    <property type="match status" value="1"/>
</dbReference>
<dbReference type="InterPro" id="IPR057373">
    <property type="entry name" value="ZNFX1"/>
</dbReference>
<evidence type="ECO:0000313" key="9">
    <source>
        <dbReference type="Proteomes" id="UP001165289"/>
    </source>
</evidence>
<dbReference type="InterPro" id="IPR027417">
    <property type="entry name" value="P-loop_NTPase"/>
</dbReference>
<dbReference type="Pfam" id="PF13086">
    <property type="entry name" value="AAA_11"/>
    <property type="match status" value="2"/>
</dbReference>
<evidence type="ECO:0000256" key="4">
    <source>
        <dbReference type="ARBA" id="ARBA00022833"/>
    </source>
</evidence>
<keyword evidence="2" id="KW-0677">Repeat</keyword>
<keyword evidence="9" id="KW-1185">Reference proteome</keyword>
<sequence>MAEKSFREWLHSAPELSTNPPRRGGRRSRYERDRKQQEVVPGYGDYLKECNKLSRNEDPSLLINFMTEQKSDLEKLINSAKLQMSDIRNLVEIFTHSHFTNETPQTVHKINVIYGKLPNTPLFKSKYNILKFIRNNFEDMKNRISRQDLKICITSINWTVQLLRTLLNKYHNEYKNLSNCIVLLNDEVAASEEFGPQDKEAVVELFTLLTKVEAALRDVEQVKSKVEDESESDDQEDVKDYGRPFRCIPIFPTYQEIKTDSNVHLRALIKEGDYADLETYLDIHFKLLREDMVYPLKIAIRHLMDLDINFGTELYTYDNVKLQSITTDHKHGMIYTISFNPYGIKDMMNFDWGNSSRLKYGNLVCISQKNAKGYPTFENPLWAVVTHSDEEKVKSTRIVSIKFESGFEHNFKFDTDYFMVESREVYFEAYFHVLTCLQEINEDFKMPFEEILLGKTLNCDPPKYIDEETMLEFGDLLPEHSNRVKVLCDWPPTNKLNESQFSAVKLAFTKRLALIQGPPGTGKTTVGLEIVKILLRTRKRELNARHYDKLLDESICKRPILVITHSNHALDQFLELIMEVEENVIRIGSRSESEKVKTKTLFEMKKFAFDKKSKITDELRKYKKEYWEVKQELEARTRVIEAYASELKNATNILQLTPDQLKNVLSPQHYKSLLSDKPSYLPSPDDIVELWLSQLGTPLIPEKPVAKNIPESENPFSLVAGKDLTIPDEVNITDKYQTLERRIDYLDLRSEIKQSDKTIEPIIAATKVVKLPKKYGIDDEDMYDYYDDELEYNTNPVYADEGVLDQKDKEALNEAAIKFKEAVNTIDTSTKVPEEVLNEENIWKLSHTNRVLLSKYWLERYVNTLGLVLKSYADQYFARAKESQAISNQVDLYYLKTAALIGMTTTGAAKNAKLIKRLEPRVIVVEEAAEVLEAHILTSLSEHVEHLIMIGDHQQLRPSNAVYHLAQLYNINMSLFERLIDNKVAHITLDCQHRMRPEIANNMRLIYPNLTDYEKVKDFKPVSGVTKNTFFISHDVFEDELCEGSFSRTNIYEAKFVVQLALYLLKQGYSEEEITILTFYNGQRALLKDLMEKEDEDIDVKIRTIDKYQGEENKIIILSVVRGNEECYIGHCKVDNRVCVAFSRAREGFYIIGNEECLRVASENTAHDLWRRILHRFSEIESLGYALPLCCDRHKETVTLVSTSEDFKNIKHGGCDLLCHLPLPCSHLCTKLCHPGTHDASECQLLCTRTLPCSHPCPGKCGEDCASVFCTFILDKQAPCGHPVRIACGLDIDELDDACNHKCNTTLLCGHNCSGYCGMCYGGNHNACPKLCNRTLICGHKCLYTCHLPADCPPCTEPCSRECFHSKCTLLCGDLCKRCPNNIPSKCLHSLPVKCFESSNMPHCTRKCKLTLQCKHSCIGLCGEPCPTVCRVCNPGQKCFEVYFGEEKEQNSTFITLPDCGDIFEVSGLDNNLKTLTDNSIIHIPSCPRDECSLRISTSLRYHDIVISSQANIDKIKNQTTLESKQILLDKCSSLNTLLTKSVYCAIFQSLHRFQNAIRSSDCTTLYNISEIINILTNMYTDGYSAELWADNSPLNRFIQCEHFKYFYDEKIQYTPKQEQMNMVHLKQIYRQCPLYIMFKTTAPGSLSLKDKKSFLDLKPKFDKIEHCSEEDTETTLQICENFLYKVRGKYKQSIPICHYDTGYRRKIPCYTTEWNKCKHGHYYETTQGIKPGCPSCKMKVNSDDLWED</sequence>
<dbReference type="Pfam" id="PF25396">
    <property type="entry name" value="ZNFX1"/>
    <property type="match status" value="1"/>
</dbReference>
<dbReference type="Proteomes" id="UP001165289">
    <property type="component" value="Unassembled WGS sequence"/>
</dbReference>
<dbReference type="GO" id="GO:0031048">
    <property type="term" value="P:regulatory ncRNA-mediated heterochromatin formation"/>
    <property type="evidence" value="ECO:0007669"/>
    <property type="project" value="TreeGrafter"/>
</dbReference>
<dbReference type="InterPro" id="IPR045055">
    <property type="entry name" value="DNA2/NAM7-like"/>
</dbReference>
<protein>
    <submittedName>
        <fullName evidence="8">NFX1-type zinc finger-containing protein 1</fullName>
    </submittedName>
</protein>
<feature type="coiled-coil region" evidence="5">
    <location>
        <begin position="63"/>
        <end position="90"/>
    </location>
</feature>
<keyword evidence="3" id="KW-0863">Zinc-finger</keyword>
<dbReference type="PANTHER" id="PTHR10887:SF341">
    <property type="entry name" value="NFX1-TYPE ZINC FINGER-CONTAINING PROTEIN 1"/>
    <property type="match status" value="1"/>
</dbReference>
<organism evidence="8 9">
    <name type="scientific">Oopsacas minuta</name>
    <dbReference type="NCBI Taxonomy" id="111878"/>
    <lineage>
        <taxon>Eukaryota</taxon>
        <taxon>Metazoa</taxon>
        <taxon>Porifera</taxon>
        <taxon>Hexactinellida</taxon>
        <taxon>Hexasterophora</taxon>
        <taxon>Lyssacinosida</taxon>
        <taxon>Leucopsacidae</taxon>
        <taxon>Oopsacas</taxon>
    </lineage>
</organism>
<dbReference type="PANTHER" id="PTHR10887">
    <property type="entry name" value="DNA2/NAM7 HELICASE FAMILY"/>
    <property type="match status" value="1"/>
</dbReference>
<dbReference type="InterPro" id="IPR041679">
    <property type="entry name" value="DNA2/NAM7-like_C"/>
</dbReference>
<dbReference type="InterPro" id="IPR041677">
    <property type="entry name" value="DNA2/NAM7_AAA_11"/>
</dbReference>
<feature type="region of interest" description="Disordered" evidence="6">
    <location>
        <begin position="1"/>
        <end position="36"/>
    </location>
</feature>
<evidence type="ECO:0000256" key="2">
    <source>
        <dbReference type="ARBA" id="ARBA00022737"/>
    </source>
</evidence>
<dbReference type="InterPro" id="IPR000967">
    <property type="entry name" value="Znf_NFX1"/>
</dbReference>